<gene>
    <name evidence="2" type="ORF">GCM10011360_15100</name>
</gene>
<evidence type="ECO:0000313" key="2">
    <source>
        <dbReference type="EMBL" id="GGE27862.1"/>
    </source>
</evidence>
<comment type="caution">
    <text evidence="2">The sequence shown here is derived from an EMBL/GenBank/DDBJ whole genome shotgun (WGS) entry which is preliminary data.</text>
</comment>
<proteinExistence type="predicted"/>
<accession>A0A917A4Z9</accession>
<dbReference type="InterPro" id="IPR027939">
    <property type="entry name" value="NMT1/THI5"/>
</dbReference>
<dbReference type="AlphaFoldDB" id="A0A917A4Z9"/>
<dbReference type="Pfam" id="PF09084">
    <property type="entry name" value="NMT1"/>
    <property type="match status" value="1"/>
</dbReference>
<keyword evidence="3" id="KW-1185">Reference proteome</keyword>
<protein>
    <submittedName>
        <fullName evidence="2">ABC transporter substrate-binding protein</fullName>
    </submittedName>
</protein>
<dbReference type="PANTHER" id="PTHR31528">
    <property type="entry name" value="4-AMINO-5-HYDROXYMETHYL-2-METHYLPYRIMIDINE PHOSPHATE SYNTHASE THI11-RELATED"/>
    <property type="match status" value="1"/>
</dbReference>
<evidence type="ECO:0000313" key="3">
    <source>
        <dbReference type="Proteomes" id="UP000612855"/>
    </source>
</evidence>
<feature type="domain" description="SsuA/THI5-like" evidence="1">
    <location>
        <begin position="22"/>
        <end position="233"/>
    </location>
</feature>
<organism evidence="2 3">
    <name type="scientific">Primorskyibacter flagellatus</name>
    <dbReference type="NCBI Taxonomy" id="1387277"/>
    <lineage>
        <taxon>Bacteria</taxon>
        <taxon>Pseudomonadati</taxon>
        <taxon>Pseudomonadota</taxon>
        <taxon>Alphaproteobacteria</taxon>
        <taxon>Rhodobacterales</taxon>
        <taxon>Roseobacteraceae</taxon>
        <taxon>Primorskyibacter</taxon>
    </lineage>
</organism>
<reference evidence="3" key="1">
    <citation type="journal article" date="2019" name="Int. J. Syst. Evol. Microbiol.">
        <title>The Global Catalogue of Microorganisms (GCM) 10K type strain sequencing project: providing services to taxonomists for standard genome sequencing and annotation.</title>
        <authorList>
            <consortium name="The Broad Institute Genomics Platform"/>
            <consortium name="The Broad Institute Genome Sequencing Center for Infectious Disease"/>
            <person name="Wu L."/>
            <person name="Ma J."/>
        </authorList>
    </citation>
    <scope>NUCLEOTIDE SEQUENCE [LARGE SCALE GENOMIC DNA]</scope>
    <source>
        <strain evidence="3">CGMCC 1.12664</strain>
    </source>
</reference>
<dbReference type="RefSeq" id="WP_188477045.1">
    <property type="nucleotide sequence ID" value="NZ_BMFJ01000001.1"/>
</dbReference>
<dbReference type="SUPFAM" id="SSF53850">
    <property type="entry name" value="Periplasmic binding protein-like II"/>
    <property type="match status" value="1"/>
</dbReference>
<dbReference type="Proteomes" id="UP000612855">
    <property type="component" value="Unassembled WGS sequence"/>
</dbReference>
<evidence type="ECO:0000259" key="1">
    <source>
        <dbReference type="Pfam" id="PF09084"/>
    </source>
</evidence>
<sequence>MTDLLPLRFILNTFYSGPQAWFFLAADNGHFAAEGLEVTFTEGTSLARAVDTMTTGDYDAGYGDLNELVRMVAEGRADTPVAVMAIHNRPPYTIAVDAAGPIRSPADLQGKHLISHPQDAAMLLFPEFCRATGLDPESVKITISDAPHTEMVPQMLAGEWDGIFGFVNTVAAQALEAGVDAPKALRHITWIDHAPAFGGGALMVTRAFRDRHPEAVAGLCRAVTAGLKDCVADIDAAIEAVARRNPALDRAANRARLAGTLALEMGDAAAQGGLGDIDDARLAEIARLIVAAKGYARTPAPEEIFDRRFLPPVADRARMPANGAPT</sequence>
<dbReference type="InterPro" id="IPR015168">
    <property type="entry name" value="SsuA/THI5"/>
</dbReference>
<dbReference type="GO" id="GO:0009228">
    <property type="term" value="P:thiamine biosynthetic process"/>
    <property type="evidence" value="ECO:0007669"/>
    <property type="project" value="InterPro"/>
</dbReference>
<dbReference type="EMBL" id="BMFJ01000001">
    <property type="protein sequence ID" value="GGE27862.1"/>
    <property type="molecule type" value="Genomic_DNA"/>
</dbReference>
<dbReference type="PANTHER" id="PTHR31528:SF15">
    <property type="entry name" value="RIBOFLAVIN-BINDING PROTEIN RIBY"/>
    <property type="match status" value="1"/>
</dbReference>
<name>A0A917A4Z9_9RHOB</name>
<dbReference type="Gene3D" id="3.40.190.10">
    <property type="entry name" value="Periplasmic binding protein-like II"/>
    <property type="match status" value="2"/>
</dbReference>